<evidence type="ECO:0000313" key="2">
    <source>
        <dbReference type="EMBL" id="SPB29297.1"/>
    </source>
</evidence>
<sequence>MQEQLKEQAITKPKEEQKNGGNFGSEDKIMPKIRLSRTSKGANKLRAYRVLIDDKYVGVIHRNQTKEFEVDFGEHTIQCTIDWERSNHITVDIQDDLEELEVIAKGVFESAIRAIFPFDGRDKYLTLSKKSK</sequence>
<reference evidence="2" key="1">
    <citation type="submission" date="2018-01" db="EMBL/GenBank/DDBJ databases">
        <authorList>
            <person name="Gaut B.S."/>
            <person name="Morton B.R."/>
            <person name="Clegg M.T."/>
            <person name="Duvall M.R."/>
        </authorList>
    </citation>
    <scope>NUCLEOTIDE SEQUENCE</scope>
    <source>
        <strain evidence="2">Lactococcus lactis</strain>
    </source>
</reference>
<evidence type="ECO:0000313" key="4">
    <source>
        <dbReference type="Proteomes" id="UP000279235"/>
    </source>
</evidence>
<dbReference type="EMBL" id="OGTW02000122">
    <property type="protein sequence ID" value="SPS12951.1"/>
    <property type="molecule type" value="Genomic_DNA"/>
</dbReference>
<reference evidence="4" key="2">
    <citation type="submission" date="2018-05" db="EMBL/GenBank/DDBJ databases">
        <authorList>
            <person name="Duru I."/>
        </authorList>
    </citation>
    <scope>NUCLEOTIDE SEQUENCE [LARGE SCALE GENOMIC DNA]</scope>
</reference>
<evidence type="ECO:0000313" key="3">
    <source>
        <dbReference type="EMBL" id="SPS12951.1"/>
    </source>
</evidence>
<evidence type="ECO:0000256" key="1">
    <source>
        <dbReference type="SAM" id="MobiDB-lite"/>
    </source>
</evidence>
<organism evidence="2">
    <name type="scientific">Lactococcus lactis</name>
    <dbReference type="NCBI Taxonomy" id="1358"/>
    <lineage>
        <taxon>Bacteria</taxon>
        <taxon>Bacillati</taxon>
        <taxon>Bacillota</taxon>
        <taxon>Bacilli</taxon>
        <taxon>Lactobacillales</taxon>
        <taxon>Streptococcaceae</taxon>
        <taxon>Lactococcus</taxon>
    </lineage>
</organism>
<name>A0A2X0RCW1_9LACT</name>
<dbReference type="AlphaFoldDB" id="A0A2X0RCW1"/>
<dbReference type="EMBL" id="OGTW01000122">
    <property type="protein sequence ID" value="SPB29297.1"/>
    <property type="molecule type" value="Genomic_DNA"/>
</dbReference>
<dbReference type="RefSeq" id="WP_260604614.1">
    <property type="nucleotide sequence ID" value="NZ_OGTW02000122.1"/>
</dbReference>
<feature type="region of interest" description="Disordered" evidence="1">
    <location>
        <begin position="1"/>
        <end position="29"/>
    </location>
</feature>
<protein>
    <submittedName>
        <fullName evidence="2">Uncharacterized protein</fullName>
    </submittedName>
</protein>
<proteinExistence type="predicted"/>
<gene>
    <name evidence="2" type="ORF">AMHIJAGA_02917</name>
</gene>
<accession>A0A2X0RCW1</accession>
<dbReference type="Proteomes" id="UP000279235">
    <property type="component" value="Unassembled WGS sequence"/>
</dbReference>
<reference evidence="3" key="3">
    <citation type="submission" date="2018-05" db="EMBL/GenBank/DDBJ databases">
        <authorList>
            <person name="Lanie J.A."/>
            <person name="Ng W.-L."/>
            <person name="Kazmierczak K.M."/>
            <person name="Andrzejewski T.M."/>
            <person name="Davidsen T.M."/>
            <person name="Wayne K.J."/>
            <person name="Tettelin H."/>
            <person name="Glass J.I."/>
            <person name="Rusch D."/>
            <person name="Podicherti R."/>
            <person name="Tsui H.-C.T."/>
            <person name="Winkler M.E."/>
        </authorList>
    </citation>
    <scope>NUCLEOTIDE SEQUENCE</scope>
    <source>
        <strain evidence="3">Lactococcus lactis</strain>
    </source>
</reference>